<protein>
    <recommendedName>
        <fullName evidence="3">OmpH family outer membrane protein</fullName>
    </recommendedName>
</protein>
<reference evidence="2" key="1">
    <citation type="submission" date="2018-05" db="EMBL/GenBank/DDBJ databases">
        <authorList>
            <person name="Lanie J.A."/>
            <person name="Ng W.-L."/>
            <person name="Kazmierczak K.M."/>
            <person name="Andrzejewski T.M."/>
            <person name="Davidsen T.M."/>
            <person name="Wayne K.J."/>
            <person name="Tettelin H."/>
            <person name="Glass J.I."/>
            <person name="Rusch D."/>
            <person name="Podicherti R."/>
            <person name="Tsui H.-C.T."/>
            <person name="Winkler M.E."/>
        </authorList>
    </citation>
    <scope>NUCLEOTIDE SEQUENCE</scope>
</reference>
<accession>A0A382KHD6</accession>
<dbReference type="SMART" id="SM00935">
    <property type="entry name" value="OmpH"/>
    <property type="match status" value="1"/>
</dbReference>
<gene>
    <name evidence="2" type="ORF">METZ01_LOCUS275869</name>
</gene>
<dbReference type="GO" id="GO:0051082">
    <property type="term" value="F:unfolded protein binding"/>
    <property type="evidence" value="ECO:0007669"/>
    <property type="project" value="InterPro"/>
</dbReference>
<feature type="non-terminal residue" evidence="2">
    <location>
        <position position="147"/>
    </location>
</feature>
<dbReference type="AlphaFoldDB" id="A0A382KHD6"/>
<organism evidence="2">
    <name type="scientific">marine metagenome</name>
    <dbReference type="NCBI Taxonomy" id="408172"/>
    <lineage>
        <taxon>unclassified sequences</taxon>
        <taxon>metagenomes</taxon>
        <taxon>ecological metagenomes</taxon>
    </lineage>
</organism>
<dbReference type="InterPro" id="IPR024930">
    <property type="entry name" value="Skp_dom_sf"/>
</dbReference>
<dbReference type="InterPro" id="IPR005632">
    <property type="entry name" value="Chaperone_Skp"/>
</dbReference>
<evidence type="ECO:0000313" key="2">
    <source>
        <dbReference type="EMBL" id="SVC23015.1"/>
    </source>
</evidence>
<dbReference type="SUPFAM" id="SSF111384">
    <property type="entry name" value="OmpH-like"/>
    <property type="match status" value="1"/>
</dbReference>
<evidence type="ECO:0000256" key="1">
    <source>
        <dbReference type="SAM" id="Coils"/>
    </source>
</evidence>
<feature type="coiled-coil region" evidence="1">
    <location>
        <begin position="74"/>
        <end position="101"/>
    </location>
</feature>
<dbReference type="Gene3D" id="3.30.910.20">
    <property type="entry name" value="Skp domain"/>
    <property type="match status" value="1"/>
</dbReference>
<keyword evidence="1" id="KW-0175">Coiled coil</keyword>
<proteinExistence type="predicted"/>
<evidence type="ECO:0008006" key="3">
    <source>
        <dbReference type="Google" id="ProtNLM"/>
    </source>
</evidence>
<dbReference type="EMBL" id="UINC01080247">
    <property type="protein sequence ID" value="SVC23015.1"/>
    <property type="molecule type" value="Genomic_DNA"/>
</dbReference>
<sequence>MRYLKIIFFVLLILNFYNLSFAEETYFVDMSKLLNQSKAGKEAQDFLKEKIITEDKKFKEEGELLKKEEIDLIAKKKTLSADEYKKTLNQLREKNIKFQRKRANFTTAIATQRSEARNTLLKALNPVLSKYMSENNIQIIIDKKYVV</sequence>
<name>A0A382KHD6_9ZZZZ</name>
<dbReference type="Pfam" id="PF03938">
    <property type="entry name" value="OmpH"/>
    <property type="match status" value="1"/>
</dbReference>